<evidence type="ECO:0000313" key="3">
    <source>
        <dbReference type="Proteomes" id="UP000225972"/>
    </source>
</evidence>
<evidence type="ECO:0000256" key="1">
    <source>
        <dbReference type="SAM" id="Phobius"/>
    </source>
</evidence>
<feature type="transmembrane region" description="Helical" evidence="1">
    <location>
        <begin position="58"/>
        <end position="75"/>
    </location>
</feature>
<proteinExistence type="predicted"/>
<dbReference type="Proteomes" id="UP000225972">
    <property type="component" value="Unassembled WGS sequence"/>
</dbReference>
<keyword evidence="3" id="KW-1185">Reference proteome</keyword>
<evidence type="ECO:0008006" key="4">
    <source>
        <dbReference type="Google" id="ProtNLM"/>
    </source>
</evidence>
<name>A0A238J8X3_9RHOB</name>
<dbReference type="EMBL" id="FXXP01000001">
    <property type="protein sequence ID" value="SMX27161.1"/>
    <property type="molecule type" value="Genomic_DNA"/>
</dbReference>
<sequence length="179" mass="19984">MAELNPVKLWLMRLAYLGFALLILFAHLLPLEISPRPFGGPDVLVALTFAWALRRPQYVPMLLVAFVLLLADMLLQRPPGLWAGLILLGTEWLKSRDRALRENTFFAEWVTVASVLLLALVTYRAVLGLLLVSPGALSLSFMQYGTTMAIYPLIAGLSYLVFGSAKGKKDDLDQMRHRT</sequence>
<evidence type="ECO:0000313" key="2">
    <source>
        <dbReference type="EMBL" id="SMX27161.1"/>
    </source>
</evidence>
<feature type="transmembrane region" description="Helical" evidence="1">
    <location>
        <begin position="141"/>
        <end position="162"/>
    </location>
</feature>
<dbReference type="AlphaFoldDB" id="A0A238J8X3"/>
<keyword evidence="1" id="KW-0472">Membrane</keyword>
<dbReference type="OrthoDB" id="7629477at2"/>
<reference evidence="3" key="1">
    <citation type="submission" date="2017-05" db="EMBL/GenBank/DDBJ databases">
        <authorList>
            <person name="Rodrigo-Torres L."/>
            <person name="Arahal R. D."/>
            <person name="Lucena T."/>
        </authorList>
    </citation>
    <scope>NUCLEOTIDE SEQUENCE [LARGE SCALE GENOMIC DNA]</scope>
    <source>
        <strain evidence="3">CECT 8649</strain>
    </source>
</reference>
<gene>
    <name evidence="2" type="ORF">TRP8649_01263</name>
</gene>
<organism evidence="2 3">
    <name type="scientific">Pelagimonas phthalicica</name>
    <dbReference type="NCBI Taxonomy" id="1037362"/>
    <lineage>
        <taxon>Bacteria</taxon>
        <taxon>Pseudomonadati</taxon>
        <taxon>Pseudomonadota</taxon>
        <taxon>Alphaproteobacteria</taxon>
        <taxon>Rhodobacterales</taxon>
        <taxon>Roseobacteraceae</taxon>
        <taxon>Pelagimonas</taxon>
    </lineage>
</organism>
<dbReference type="RefSeq" id="WP_099243345.1">
    <property type="nucleotide sequence ID" value="NZ_FXXP01000001.1"/>
</dbReference>
<feature type="transmembrane region" description="Helical" evidence="1">
    <location>
        <begin position="105"/>
        <end position="126"/>
    </location>
</feature>
<accession>A0A238J8X3</accession>
<keyword evidence="1" id="KW-1133">Transmembrane helix</keyword>
<keyword evidence="1" id="KW-0812">Transmembrane</keyword>
<protein>
    <recommendedName>
        <fullName evidence="4">Rod shape-determining protein MreD</fullName>
    </recommendedName>
</protein>